<evidence type="ECO:0000256" key="2">
    <source>
        <dbReference type="ARBA" id="ARBA00023015"/>
    </source>
</evidence>
<evidence type="ECO:0000259" key="7">
    <source>
        <dbReference type="PROSITE" id="PS50931"/>
    </source>
</evidence>
<evidence type="ECO:0000256" key="1">
    <source>
        <dbReference type="ARBA" id="ARBA00009437"/>
    </source>
</evidence>
<dbReference type="InterPro" id="IPR005119">
    <property type="entry name" value="LysR_subst-bd"/>
</dbReference>
<organism evidence="8 9">
    <name type="scientific">Lichenicola cladoniae</name>
    <dbReference type="NCBI Taxonomy" id="1484109"/>
    <lineage>
        <taxon>Bacteria</taxon>
        <taxon>Pseudomonadati</taxon>
        <taxon>Pseudomonadota</taxon>
        <taxon>Alphaproteobacteria</taxon>
        <taxon>Acetobacterales</taxon>
        <taxon>Acetobacteraceae</taxon>
        <taxon>Lichenicola</taxon>
    </lineage>
</organism>
<dbReference type="PANTHER" id="PTHR30346:SF26">
    <property type="entry name" value="HYDROGEN PEROXIDE-INDUCIBLE GENES ACTIVATOR"/>
    <property type="match status" value="1"/>
</dbReference>
<evidence type="ECO:0000256" key="5">
    <source>
        <dbReference type="ARBA" id="ARBA00023163"/>
    </source>
</evidence>
<dbReference type="FunFam" id="1.10.10.10:FF:000001">
    <property type="entry name" value="LysR family transcriptional regulator"/>
    <property type="match status" value="1"/>
</dbReference>
<dbReference type="PRINTS" id="PR00039">
    <property type="entry name" value="HTHLYSR"/>
</dbReference>
<gene>
    <name evidence="8" type="ORF">HN018_01365</name>
</gene>
<dbReference type="Gene3D" id="3.40.190.10">
    <property type="entry name" value="Periplasmic binding protein-like II"/>
    <property type="match status" value="2"/>
</dbReference>
<keyword evidence="3" id="KW-0238">DNA-binding</keyword>
<evidence type="ECO:0000256" key="6">
    <source>
        <dbReference type="SAM" id="MobiDB-lite"/>
    </source>
</evidence>
<dbReference type="Proteomes" id="UP000500767">
    <property type="component" value="Chromosome"/>
</dbReference>
<dbReference type="CDD" id="cd08411">
    <property type="entry name" value="PBP2_OxyR"/>
    <property type="match status" value="1"/>
</dbReference>
<comment type="similarity">
    <text evidence="1">Belongs to the LysR transcriptional regulatory family.</text>
</comment>
<dbReference type="PROSITE" id="PS50931">
    <property type="entry name" value="HTH_LYSR"/>
    <property type="match status" value="1"/>
</dbReference>
<proteinExistence type="inferred from homology"/>
<keyword evidence="9" id="KW-1185">Reference proteome</keyword>
<dbReference type="Pfam" id="PF00126">
    <property type="entry name" value="HTH_1"/>
    <property type="match status" value="1"/>
</dbReference>
<dbReference type="GO" id="GO:0003677">
    <property type="term" value="F:DNA binding"/>
    <property type="evidence" value="ECO:0007669"/>
    <property type="project" value="UniProtKB-KW"/>
</dbReference>
<dbReference type="PANTHER" id="PTHR30346">
    <property type="entry name" value="TRANSCRIPTIONAL DUAL REGULATOR HCAR-RELATED"/>
    <property type="match status" value="1"/>
</dbReference>
<keyword evidence="4" id="KW-0010">Activator</keyword>
<dbReference type="Pfam" id="PF03466">
    <property type="entry name" value="LysR_substrate"/>
    <property type="match status" value="1"/>
</dbReference>
<dbReference type="SUPFAM" id="SSF53850">
    <property type="entry name" value="Periplasmic binding protein-like II"/>
    <property type="match status" value="1"/>
</dbReference>
<dbReference type="GO" id="GO:0032993">
    <property type="term" value="C:protein-DNA complex"/>
    <property type="evidence" value="ECO:0007669"/>
    <property type="project" value="TreeGrafter"/>
</dbReference>
<keyword evidence="5" id="KW-0804">Transcription</keyword>
<dbReference type="InterPro" id="IPR036390">
    <property type="entry name" value="WH_DNA-bd_sf"/>
</dbReference>
<evidence type="ECO:0000313" key="8">
    <source>
        <dbReference type="EMBL" id="QKE88879.1"/>
    </source>
</evidence>
<evidence type="ECO:0000256" key="3">
    <source>
        <dbReference type="ARBA" id="ARBA00023125"/>
    </source>
</evidence>
<name>A0A6M8HHQ0_9PROT</name>
<dbReference type="KEGG" id="lck:HN018_01365"/>
<evidence type="ECO:0000313" key="9">
    <source>
        <dbReference type="Proteomes" id="UP000500767"/>
    </source>
</evidence>
<dbReference type="InterPro" id="IPR000847">
    <property type="entry name" value="LysR_HTH_N"/>
</dbReference>
<dbReference type="Gene3D" id="1.10.10.10">
    <property type="entry name" value="Winged helix-like DNA-binding domain superfamily/Winged helix DNA-binding domain"/>
    <property type="match status" value="1"/>
</dbReference>
<feature type="domain" description="HTH lysR-type" evidence="7">
    <location>
        <begin position="9"/>
        <end position="66"/>
    </location>
</feature>
<feature type="region of interest" description="Disordered" evidence="6">
    <location>
        <begin position="308"/>
        <end position="328"/>
    </location>
</feature>
<evidence type="ECO:0000256" key="4">
    <source>
        <dbReference type="ARBA" id="ARBA00023159"/>
    </source>
</evidence>
<keyword evidence="2" id="KW-0805">Transcription regulation</keyword>
<dbReference type="EMBL" id="CP053708">
    <property type="protein sequence ID" value="QKE88879.1"/>
    <property type="molecule type" value="Genomic_DNA"/>
</dbReference>
<dbReference type="SUPFAM" id="SSF46785">
    <property type="entry name" value="Winged helix' DNA-binding domain"/>
    <property type="match status" value="1"/>
</dbReference>
<protein>
    <submittedName>
        <fullName evidence="8">LysR family transcriptional regulator</fullName>
    </submittedName>
</protein>
<reference evidence="8 9" key="1">
    <citation type="journal article" date="2014" name="World J. Microbiol. Biotechnol.">
        <title>Biodiversity and physiological characteristics of Antarctic and Arctic lichens-associated bacteria.</title>
        <authorList>
            <person name="Lee Y.M."/>
            <person name="Kim E.H."/>
            <person name="Lee H.K."/>
            <person name="Hong S.G."/>
        </authorList>
    </citation>
    <scope>NUCLEOTIDE SEQUENCE [LARGE SCALE GENOMIC DNA]</scope>
    <source>
        <strain evidence="8 9">PAMC 26569</strain>
    </source>
</reference>
<dbReference type="RefSeq" id="WP_171832843.1">
    <property type="nucleotide sequence ID" value="NZ_CP053708.1"/>
</dbReference>
<accession>A0A6M8HHQ0</accession>
<dbReference type="GO" id="GO:0003700">
    <property type="term" value="F:DNA-binding transcription factor activity"/>
    <property type="evidence" value="ECO:0007669"/>
    <property type="project" value="InterPro"/>
</dbReference>
<dbReference type="InterPro" id="IPR036388">
    <property type="entry name" value="WH-like_DNA-bd_sf"/>
</dbReference>
<dbReference type="AlphaFoldDB" id="A0A6M8HHQ0"/>
<sequence>MAQHHLSGLSLRDLDYAVALAELRHFGRAAERCGVSQPALSEQIRKLEAVLGTPLFERGRGGVSPTPRGQLLLRQITVVVREARGLLAMARSQVGALEGGLDLGVIPTLGPYYVPLVLRDLRQEFPRLVLRLQENRTTLLLDALSRFSLDAALIALPVDRDGLSVSPIFFEPFRVLLPAGHALAEVSSLDVATLDADDLLLLEEGHCLRDQAVSLCRRPKQVATDRSALSSPITEPRFATSLEMLRHMVAAGEGFSLMPALATREVSELSGLVRLRPLTDPAAGRTIGLVWRASDPRTPDFERLAEALRSTAPDDTEPARWQAETAQP</sequence>